<dbReference type="Pfam" id="PF04055">
    <property type="entry name" value="Radical_SAM"/>
    <property type="match status" value="1"/>
</dbReference>
<dbReference type="Gene3D" id="3.20.20.70">
    <property type="entry name" value="Aldolase class I"/>
    <property type="match status" value="1"/>
</dbReference>
<evidence type="ECO:0000256" key="6">
    <source>
        <dbReference type="ARBA" id="ARBA00023014"/>
    </source>
</evidence>
<dbReference type="OrthoDB" id="9792276at2"/>
<sequence>MTTHTLPPAPDTTLPPLPRFAQIEPTGLCNLACPMCTVNHRADAPRHLTFERFRQWIEQLPQLQELHLQGLGEPMLNPQFFEMVAWASARGIRVSANTNLTLLTPQRAQRCIDSGLHALSISIDAADAQLYQSVRVRASFDKVLRNLARLAALRDRAAGRGPEVRLVMVLMRRTLDQLPAVLRLAQRFGVHEVQVQRLSSDLEQPDLPERYIPIREHVRQAELAPEDLAHARAVFAHASRLAAALGVTLHLPRLTPNPQAARCTWPWDGLYLTAGGEMLPCCMAGTPDRASFGSVDDGGVLARWHGEAARQFRARLASEEPPSVCRHCALYRGAF</sequence>
<evidence type="ECO:0000256" key="5">
    <source>
        <dbReference type="ARBA" id="ARBA00023004"/>
    </source>
</evidence>
<dbReference type="SFLD" id="SFLDS00029">
    <property type="entry name" value="Radical_SAM"/>
    <property type="match status" value="1"/>
</dbReference>
<dbReference type="PROSITE" id="PS51918">
    <property type="entry name" value="RADICAL_SAM"/>
    <property type="match status" value="1"/>
</dbReference>
<keyword evidence="5" id="KW-0408">Iron</keyword>
<dbReference type="AlphaFoldDB" id="A0A2S5T467"/>
<dbReference type="SFLD" id="SFLDG01387">
    <property type="entry name" value="BtrN-like_SPASM_domain_contain"/>
    <property type="match status" value="1"/>
</dbReference>
<dbReference type="SMART" id="SM00729">
    <property type="entry name" value="Elp3"/>
    <property type="match status" value="1"/>
</dbReference>
<dbReference type="SFLD" id="SFLDG01067">
    <property type="entry name" value="SPASM/twitch_domain_containing"/>
    <property type="match status" value="1"/>
</dbReference>
<dbReference type="InterPro" id="IPR058240">
    <property type="entry name" value="rSAM_sf"/>
</dbReference>
<dbReference type="InterPro" id="IPR023885">
    <property type="entry name" value="4Fe4S-binding_SPASM_dom"/>
</dbReference>
<proteinExistence type="predicted"/>
<dbReference type="RefSeq" id="WP_104357533.1">
    <property type="nucleotide sequence ID" value="NZ_CALFFA010000032.1"/>
</dbReference>
<dbReference type="GO" id="GO:0003824">
    <property type="term" value="F:catalytic activity"/>
    <property type="evidence" value="ECO:0007669"/>
    <property type="project" value="InterPro"/>
</dbReference>
<evidence type="ECO:0000256" key="3">
    <source>
        <dbReference type="ARBA" id="ARBA00022691"/>
    </source>
</evidence>
<dbReference type="Pfam" id="PF13186">
    <property type="entry name" value="SPASM"/>
    <property type="match status" value="1"/>
</dbReference>
<evidence type="ECO:0000256" key="1">
    <source>
        <dbReference type="ARBA" id="ARBA00001966"/>
    </source>
</evidence>
<evidence type="ECO:0000259" key="7">
    <source>
        <dbReference type="PROSITE" id="PS51918"/>
    </source>
</evidence>
<name>A0A2S5T467_9BURK</name>
<dbReference type="PANTHER" id="PTHR11228:SF7">
    <property type="entry name" value="PQQA PEPTIDE CYCLASE"/>
    <property type="match status" value="1"/>
</dbReference>
<dbReference type="EMBL" id="PSNY01000009">
    <property type="protein sequence ID" value="PPE69784.1"/>
    <property type="molecule type" value="Genomic_DNA"/>
</dbReference>
<dbReference type="InterPro" id="IPR050377">
    <property type="entry name" value="Radical_SAM_PqqE_MftC-like"/>
</dbReference>
<evidence type="ECO:0000256" key="2">
    <source>
        <dbReference type="ARBA" id="ARBA00022485"/>
    </source>
</evidence>
<gene>
    <name evidence="8" type="ORF">C1702_09885</name>
    <name evidence="9" type="ORF">EV676_106258</name>
</gene>
<dbReference type="CDD" id="cd01335">
    <property type="entry name" value="Radical_SAM"/>
    <property type="match status" value="1"/>
</dbReference>
<dbReference type="SUPFAM" id="SSF102114">
    <property type="entry name" value="Radical SAM enzymes"/>
    <property type="match status" value="1"/>
</dbReference>
<evidence type="ECO:0000256" key="4">
    <source>
        <dbReference type="ARBA" id="ARBA00022723"/>
    </source>
</evidence>
<accession>A0A2S5T467</accession>
<evidence type="ECO:0000313" key="9">
    <source>
        <dbReference type="EMBL" id="TCP06773.1"/>
    </source>
</evidence>
<evidence type="ECO:0000313" key="11">
    <source>
        <dbReference type="Proteomes" id="UP000294772"/>
    </source>
</evidence>
<reference evidence="9 11" key="2">
    <citation type="submission" date="2019-03" db="EMBL/GenBank/DDBJ databases">
        <title>Genomic Encyclopedia of Type Strains, Phase IV (KMG-IV): sequencing the most valuable type-strain genomes for metagenomic binning, comparative biology and taxonomic classification.</title>
        <authorList>
            <person name="Goeker M."/>
        </authorList>
    </citation>
    <scope>NUCLEOTIDE SEQUENCE [LARGE SCALE GENOMIC DNA]</scope>
    <source>
        <strain evidence="9 11">DSM 15264</strain>
    </source>
</reference>
<dbReference type="EMBL" id="SLXF01000006">
    <property type="protein sequence ID" value="TCP06773.1"/>
    <property type="molecule type" value="Genomic_DNA"/>
</dbReference>
<dbReference type="InterPro" id="IPR007197">
    <property type="entry name" value="rSAM"/>
</dbReference>
<dbReference type="Proteomes" id="UP000294772">
    <property type="component" value="Unassembled WGS sequence"/>
</dbReference>
<dbReference type="GO" id="GO:0046872">
    <property type="term" value="F:metal ion binding"/>
    <property type="evidence" value="ECO:0007669"/>
    <property type="project" value="UniProtKB-KW"/>
</dbReference>
<dbReference type="CDD" id="cd21109">
    <property type="entry name" value="SPASM"/>
    <property type="match status" value="1"/>
</dbReference>
<keyword evidence="2" id="KW-0004">4Fe-4S</keyword>
<organism evidence="8 10">
    <name type="scientific">Caldimonas thermodepolymerans</name>
    <dbReference type="NCBI Taxonomy" id="215580"/>
    <lineage>
        <taxon>Bacteria</taxon>
        <taxon>Pseudomonadati</taxon>
        <taxon>Pseudomonadota</taxon>
        <taxon>Betaproteobacteria</taxon>
        <taxon>Burkholderiales</taxon>
        <taxon>Sphaerotilaceae</taxon>
        <taxon>Caldimonas</taxon>
    </lineage>
</organism>
<keyword evidence="3" id="KW-0949">S-adenosyl-L-methionine</keyword>
<reference evidence="8 10" key="1">
    <citation type="submission" date="2018-02" db="EMBL/GenBank/DDBJ databases">
        <title>Reclassifiation of [Polyangium] brachysporum DSM 7029 as Guopingzhaonella breviflexa gen. nov., sp. nov., a member of the family Comamonadaceae.</title>
        <authorList>
            <person name="Tang B."/>
        </authorList>
    </citation>
    <scope>NUCLEOTIDE SEQUENCE [LARGE SCALE GENOMIC DNA]</scope>
    <source>
        <strain evidence="8 10">DSM 15344</strain>
    </source>
</reference>
<evidence type="ECO:0000313" key="8">
    <source>
        <dbReference type="EMBL" id="PPE69784.1"/>
    </source>
</evidence>
<comment type="caution">
    <text evidence="8">The sequence shown here is derived from an EMBL/GenBank/DDBJ whole genome shotgun (WGS) entry which is preliminary data.</text>
</comment>
<dbReference type="InterPro" id="IPR006638">
    <property type="entry name" value="Elp3/MiaA/NifB-like_rSAM"/>
</dbReference>
<dbReference type="InterPro" id="IPR034391">
    <property type="entry name" value="AdoMet-like_SPASM_containing"/>
</dbReference>
<dbReference type="InterPro" id="IPR013785">
    <property type="entry name" value="Aldolase_TIM"/>
</dbReference>
<keyword evidence="6" id="KW-0411">Iron-sulfur</keyword>
<protein>
    <submittedName>
        <fullName evidence="9">MoaA/NifB/PqqE/SkfB family radical SAM enzyme</fullName>
    </submittedName>
    <submittedName>
        <fullName evidence="8">Radical SAM protein</fullName>
    </submittedName>
</protein>
<comment type="cofactor">
    <cofactor evidence="1">
        <name>[4Fe-4S] cluster</name>
        <dbReference type="ChEBI" id="CHEBI:49883"/>
    </cofactor>
</comment>
<evidence type="ECO:0000313" key="10">
    <source>
        <dbReference type="Proteomes" id="UP000239406"/>
    </source>
</evidence>
<feature type="domain" description="Radical SAM core" evidence="7">
    <location>
        <begin position="13"/>
        <end position="231"/>
    </location>
</feature>
<keyword evidence="4" id="KW-0479">Metal-binding</keyword>
<dbReference type="Proteomes" id="UP000239406">
    <property type="component" value="Unassembled WGS sequence"/>
</dbReference>
<dbReference type="PANTHER" id="PTHR11228">
    <property type="entry name" value="RADICAL SAM DOMAIN PROTEIN"/>
    <property type="match status" value="1"/>
</dbReference>
<keyword evidence="10" id="KW-1185">Reference proteome</keyword>
<dbReference type="GO" id="GO:0051536">
    <property type="term" value="F:iron-sulfur cluster binding"/>
    <property type="evidence" value="ECO:0007669"/>
    <property type="project" value="UniProtKB-KW"/>
</dbReference>